<protein>
    <recommendedName>
        <fullName evidence="9">Annexin</fullName>
    </recommendedName>
</protein>
<dbReference type="AlphaFoldDB" id="A0A921S335"/>
<keyword evidence="3" id="KW-0106">Calcium</keyword>
<evidence type="ECO:0000256" key="6">
    <source>
        <dbReference type="SAM" id="MobiDB-lite"/>
    </source>
</evidence>
<dbReference type="GO" id="GO:0005544">
    <property type="term" value="F:calcium-dependent phospholipid binding"/>
    <property type="evidence" value="ECO:0007669"/>
    <property type="project" value="UniProtKB-KW"/>
</dbReference>
<dbReference type="PANTHER" id="PTHR10502:SF232">
    <property type="entry name" value="ANNEXIN"/>
    <property type="match status" value="1"/>
</dbReference>
<dbReference type="PANTHER" id="PTHR10502">
    <property type="entry name" value="ANNEXIN"/>
    <property type="match status" value="1"/>
</dbReference>
<evidence type="ECO:0000256" key="4">
    <source>
        <dbReference type="ARBA" id="ARBA00023216"/>
    </source>
</evidence>
<feature type="compositionally biased region" description="Basic and acidic residues" evidence="6">
    <location>
        <begin position="36"/>
        <end position="56"/>
    </location>
</feature>
<feature type="region of interest" description="Disordered" evidence="6">
    <location>
        <begin position="1"/>
        <end position="56"/>
    </location>
</feature>
<keyword evidence="4" id="KW-0041">Annexin</keyword>
<evidence type="ECO:0000313" key="7">
    <source>
        <dbReference type="EMBL" id="KAG0551069.1"/>
    </source>
</evidence>
<proteinExistence type="predicted"/>
<evidence type="ECO:0000256" key="5">
    <source>
        <dbReference type="ARBA" id="ARBA00023302"/>
    </source>
</evidence>
<organism evidence="7 8">
    <name type="scientific">Sorghum bicolor</name>
    <name type="common">Sorghum</name>
    <name type="synonym">Sorghum vulgare</name>
    <dbReference type="NCBI Taxonomy" id="4558"/>
    <lineage>
        <taxon>Eukaryota</taxon>
        <taxon>Viridiplantae</taxon>
        <taxon>Streptophyta</taxon>
        <taxon>Embryophyta</taxon>
        <taxon>Tracheophyta</taxon>
        <taxon>Spermatophyta</taxon>
        <taxon>Magnoliopsida</taxon>
        <taxon>Liliopsida</taxon>
        <taxon>Poales</taxon>
        <taxon>Poaceae</taxon>
        <taxon>PACMAD clade</taxon>
        <taxon>Panicoideae</taxon>
        <taxon>Andropogonodae</taxon>
        <taxon>Andropogoneae</taxon>
        <taxon>Sorghinae</taxon>
        <taxon>Sorghum</taxon>
    </lineage>
</organism>
<accession>A0A921S335</accession>
<evidence type="ECO:0008006" key="9">
    <source>
        <dbReference type="Google" id="ProtNLM"/>
    </source>
</evidence>
<feature type="compositionally biased region" description="Low complexity" evidence="6">
    <location>
        <begin position="26"/>
        <end position="35"/>
    </location>
</feature>
<dbReference type="SMART" id="SM00335">
    <property type="entry name" value="ANX"/>
    <property type="match status" value="3"/>
</dbReference>
<gene>
    <name evidence="7" type="ORF">BDA96_01G392000</name>
</gene>
<dbReference type="FunFam" id="1.10.220.10:FF:000006">
    <property type="entry name" value="Annexin"/>
    <property type="match status" value="1"/>
</dbReference>
<dbReference type="FunFam" id="1.10.220.10:FF:000014">
    <property type="entry name" value="annexin D4"/>
    <property type="match status" value="1"/>
</dbReference>
<dbReference type="InterPro" id="IPR037104">
    <property type="entry name" value="Annexin_sf"/>
</dbReference>
<evidence type="ECO:0000256" key="2">
    <source>
        <dbReference type="ARBA" id="ARBA00022737"/>
    </source>
</evidence>
<dbReference type="Gene3D" id="1.10.220.10">
    <property type="entry name" value="Annexin"/>
    <property type="match status" value="3"/>
</dbReference>
<dbReference type="OMA" id="HEFMRFK"/>
<comment type="caution">
    <text evidence="7">The sequence shown here is derived from an EMBL/GenBank/DDBJ whole genome shotgun (WGS) entry which is preliminary data.</text>
</comment>
<evidence type="ECO:0000256" key="1">
    <source>
        <dbReference type="ARBA" id="ARBA00022723"/>
    </source>
</evidence>
<dbReference type="InterPro" id="IPR018502">
    <property type="entry name" value="Annexin_repeat"/>
</dbReference>
<reference evidence="7" key="2">
    <citation type="submission" date="2020-10" db="EMBL/GenBank/DDBJ databases">
        <authorList>
            <person name="Cooper E.A."/>
            <person name="Brenton Z.W."/>
            <person name="Flinn B.S."/>
            <person name="Jenkins J."/>
            <person name="Shu S."/>
            <person name="Flowers D."/>
            <person name="Luo F."/>
            <person name="Wang Y."/>
            <person name="Xia P."/>
            <person name="Barry K."/>
            <person name="Daum C."/>
            <person name="Lipzen A."/>
            <person name="Yoshinaga Y."/>
            <person name="Schmutz J."/>
            <person name="Saski C."/>
            <person name="Vermerris W."/>
            <person name="Kresovich S."/>
        </authorList>
    </citation>
    <scope>NUCLEOTIDE SEQUENCE</scope>
</reference>
<dbReference type="EMBL" id="CM027680">
    <property type="protein sequence ID" value="KAG0551069.1"/>
    <property type="molecule type" value="Genomic_DNA"/>
</dbReference>
<evidence type="ECO:0000313" key="8">
    <source>
        <dbReference type="Proteomes" id="UP000807115"/>
    </source>
</evidence>
<reference evidence="7" key="1">
    <citation type="journal article" date="2019" name="BMC Genomics">
        <title>A new reference genome for Sorghum bicolor reveals high levels of sequence similarity between sweet and grain genotypes: implications for the genetics of sugar metabolism.</title>
        <authorList>
            <person name="Cooper E.A."/>
            <person name="Brenton Z.W."/>
            <person name="Flinn B.S."/>
            <person name="Jenkins J."/>
            <person name="Shu S."/>
            <person name="Flowers D."/>
            <person name="Luo F."/>
            <person name="Wang Y."/>
            <person name="Xia P."/>
            <person name="Barry K."/>
            <person name="Daum C."/>
            <person name="Lipzen A."/>
            <person name="Yoshinaga Y."/>
            <person name="Schmutz J."/>
            <person name="Saski C."/>
            <person name="Vermerris W."/>
            <person name="Kresovich S."/>
        </authorList>
    </citation>
    <scope>NUCLEOTIDE SEQUENCE</scope>
</reference>
<dbReference type="Pfam" id="PF00191">
    <property type="entry name" value="Annexin"/>
    <property type="match status" value="2"/>
</dbReference>
<feature type="compositionally biased region" description="Polar residues" evidence="6">
    <location>
        <begin position="1"/>
        <end position="11"/>
    </location>
</feature>
<sequence length="370" mass="41011">MQQFLAQTGSNSSAATSPPASPQPQPRLRQQQQQAPRKERDPQSKEKEAPPAAMADEHQDLTRAFAGLGGLGVDETALVSVLGRWRRQPEKRAQFRRGFLGFFSASAGAGAGIERCEDEYLLHLKAEFARFKDAAVLWAMHPWERDARWAHHVLHKAHPPQVLVEVACTRAADDLLGARRAYQALYHRSLEEDVAYRVRDANASLLVGLVSAYRYEGARVSEDLATEEAKALAAAVRAAPAAKLVQNEQVVRVLATRSKPQLRATFRVYMELHGKPLEEDLAAEPCLREAVKCLDSPPRYFSEVISRAFRDDADRQAKAALTRVVVSRADTDMEDIKDAYARQYGAKLADAVAKNTHGHYKDALLAIIGK</sequence>
<dbReference type="GO" id="GO:0006950">
    <property type="term" value="P:response to stress"/>
    <property type="evidence" value="ECO:0007669"/>
    <property type="project" value="UniProtKB-ARBA"/>
</dbReference>
<dbReference type="GO" id="GO:0005509">
    <property type="term" value="F:calcium ion binding"/>
    <property type="evidence" value="ECO:0007669"/>
    <property type="project" value="InterPro"/>
</dbReference>
<keyword evidence="5" id="KW-0111">Calcium/phospholipid-binding</keyword>
<dbReference type="Proteomes" id="UP000807115">
    <property type="component" value="Chromosome 1"/>
</dbReference>
<dbReference type="OrthoDB" id="37886at2759"/>
<dbReference type="PROSITE" id="PS51897">
    <property type="entry name" value="ANNEXIN_2"/>
    <property type="match status" value="1"/>
</dbReference>
<keyword evidence="1" id="KW-0479">Metal-binding</keyword>
<dbReference type="KEGG" id="sbi:8080814"/>
<evidence type="ECO:0000256" key="3">
    <source>
        <dbReference type="ARBA" id="ARBA00022837"/>
    </source>
</evidence>
<keyword evidence="2" id="KW-0677">Repeat</keyword>
<dbReference type="SUPFAM" id="SSF47874">
    <property type="entry name" value="Annexin"/>
    <property type="match status" value="1"/>
</dbReference>
<name>A0A921S335_SORBI</name>
<dbReference type="Gramene" id="EER92254">
    <property type="protein sequence ID" value="EER92254"/>
    <property type="gene ID" value="SORBI_3001G368000"/>
</dbReference>